<evidence type="ECO:0000256" key="1">
    <source>
        <dbReference type="SAM" id="Phobius"/>
    </source>
</evidence>
<dbReference type="InterPro" id="IPR000326">
    <property type="entry name" value="PAP2/HPO"/>
</dbReference>
<dbReference type="PANTHER" id="PTHR14969">
    <property type="entry name" value="SPHINGOSINE-1-PHOSPHATE PHOSPHOHYDROLASE"/>
    <property type="match status" value="1"/>
</dbReference>
<dbReference type="Gene3D" id="1.20.144.10">
    <property type="entry name" value="Phosphatidic acid phosphatase type 2/haloperoxidase"/>
    <property type="match status" value="1"/>
</dbReference>
<feature type="transmembrane region" description="Helical" evidence="1">
    <location>
        <begin position="145"/>
        <end position="165"/>
    </location>
</feature>
<dbReference type="KEGG" id="crf:FRC0190_02240"/>
<feature type="transmembrane region" description="Helical" evidence="1">
    <location>
        <begin position="53"/>
        <end position="76"/>
    </location>
</feature>
<keyword evidence="1" id="KW-0472">Membrane</keyword>
<dbReference type="PANTHER" id="PTHR14969:SF13">
    <property type="entry name" value="AT30094P"/>
    <property type="match status" value="1"/>
</dbReference>
<dbReference type="SMART" id="SM00014">
    <property type="entry name" value="acidPPc"/>
    <property type="match status" value="1"/>
</dbReference>
<dbReference type="Pfam" id="PF01569">
    <property type="entry name" value="PAP2"/>
    <property type="match status" value="1"/>
</dbReference>
<protein>
    <submittedName>
        <fullName evidence="3">Phosphatase PAP2 family protein</fullName>
    </submittedName>
</protein>
<evidence type="ECO:0000313" key="4">
    <source>
        <dbReference type="Proteomes" id="UP000423525"/>
    </source>
</evidence>
<evidence type="ECO:0000313" key="3">
    <source>
        <dbReference type="EMBL" id="VZH86325.1"/>
    </source>
</evidence>
<keyword evidence="1" id="KW-1133">Transmembrane helix</keyword>
<name>A0A6I8MIY5_9CORY</name>
<feature type="transmembrane region" description="Helical" evidence="1">
    <location>
        <begin position="18"/>
        <end position="41"/>
    </location>
</feature>
<dbReference type="AlphaFoldDB" id="A0A6I8MIY5"/>
<organism evidence="3 4">
    <name type="scientific">Corynebacterium rouxii</name>
    <dbReference type="NCBI Taxonomy" id="2719119"/>
    <lineage>
        <taxon>Bacteria</taxon>
        <taxon>Bacillati</taxon>
        <taxon>Actinomycetota</taxon>
        <taxon>Actinomycetes</taxon>
        <taxon>Mycobacteriales</taxon>
        <taxon>Corynebacteriaceae</taxon>
        <taxon>Corynebacterium</taxon>
    </lineage>
</organism>
<keyword evidence="1" id="KW-0812">Transmembrane</keyword>
<dbReference type="SUPFAM" id="SSF48317">
    <property type="entry name" value="Acid phosphatase/Vanadium-dependent haloperoxidase"/>
    <property type="match status" value="1"/>
</dbReference>
<feature type="domain" description="Phosphatidic acid phosphatase type 2/haloperoxidase" evidence="2">
    <location>
        <begin position="57"/>
        <end position="160"/>
    </location>
</feature>
<dbReference type="EMBL" id="LR738855">
    <property type="protein sequence ID" value="VZH86325.1"/>
    <property type="molecule type" value="Genomic_DNA"/>
</dbReference>
<dbReference type="Proteomes" id="UP000423525">
    <property type="component" value="Chromosome"/>
</dbReference>
<reference evidence="3 4" key="1">
    <citation type="submission" date="2019-11" db="EMBL/GenBank/DDBJ databases">
        <authorList>
            <person name="Brisse S."/>
        </authorList>
    </citation>
    <scope>NUCLEOTIDE SEQUENCE [LARGE SCALE GENOMIC DNA]</scope>
    <source>
        <strain evidence="3">FRC0190</strain>
    </source>
</reference>
<gene>
    <name evidence="3" type="ORF">FRC0190_02240</name>
</gene>
<dbReference type="InterPro" id="IPR036938">
    <property type="entry name" value="PAP2/HPO_sf"/>
</dbReference>
<sequence>MGIDHAVWSYMISLRSEWLTSLVVPFTLAFAPRYVLLYSALWSAWRARHNPPLQAAFPLLAVGFAVSLSPVLKTLIGRERPPIAEQLLYHFNPSMPSGHAVAAFALATVISYLSTRTWVQQLAWCVTVLVALSRLYVGVHWLSDVLVGGAIGVIAVWLIWSICHFNQPNSA</sequence>
<proteinExistence type="predicted"/>
<accession>A0A6I8MIY5</accession>
<feature type="transmembrane region" description="Helical" evidence="1">
    <location>
        <begin position="96"/>
        <end position="115"/>
    </location>
</feature>
<evidence type="ECO:0000259" key="2">
    <source>
        <dbReference type="SMART" id="SM00014"/>
    </source>
</evidence>